<feature type="domain" description="Glycosyl hydrolase family 31 C-terminal" evidence="1">
    <location>
        <begin position="1"/>
        <end position="84"/>
    </location>
</feature>
<evidence type="ECO:0000259" key="1">
    <source>
        <dbReference type="Pfam" id="PF21365"/>
    </source>
</evidence>
<feature type="non-terminal residue" evidence="2">
    <location>
        <position position="1"/>
    </location>
</feature>
<keyword evidence="3" id="KW-1185">Reference proteome</keyword>
<dbReference type="PANTHER" id="PTHR22762">
    <property type="entry name" value="ALPHA-GLUCOSIDASE"/>
    <property type="match status" value="1"/>
</dbReference>
<dbReference type="InterPro" id="IPR048395">
    <property type="entry name" value="Glyco_hydro_31_C"/>
</dbReference>
<reference evidence="2" key="1">
    <citation type="submission" date="2021-06" db="EMBL/GenBank/DDBJ databases">
        <authorList>
            <person name="Hodson N. C."/>
            <person name="Mongue J. A."/>
            <person name="Jaron S. K."/>
        </authorList>
    </citation>
    <scope>NUCLEOTIDE SEQUENCE</scope>
</reference>
<dbReference type="PANTHER" id="PTHR22762:SF131">
    <property type="entry name" value="GLYCOSIDE HYDROLASE FAMILY 31 N-TERMINAL DOMAIN-CONTAINING PROTEIN"/>
    <property type="match status" value="1"/>
</dbReference>
<dbReference type="AlphaFoldDB" id="A0A8J2PT25"/>
<sequence>MFYEFPKDSNTFVIQNQFMLGHSILIAPILTPDFTDSSLDVYLPSGYWYSYYFQNVSTDSVGEGYSAKVPNNSIPIFVRGGSIIVGQKPGQTTVESRKN</sequence>
<organism evidence="2 3">
    <name type="scientific">Allacma fusca</name>
    <dbReference type="NCBI Taxonomy" id="39272"/>
    <lineage>
        <taxon>Eukaryota</taxon>
        <taxon>Metazoa</taxon>
        <taxon>Ecdysozoa</taxon>
        <taxon>Arthropoda</taxon>
        <taxon>Hexapoda</taxon>
        <taxon>Collembola</taxon>
        <taxon>Symphypleona</taxon>
        <taxon>Sminthuridae</taxon>
        <taxon>Allacma</taxon>
    </lineage>
</organism>
<dbReference type="GO" id="GO:0004558">
    <property type="term" value="F:alpha-1,4-glucosidase activity"/>
    <property type="evidence" value="ECO:0007669"/>
    <property type="project" value="TreeGrafter"/>
</dbReference>
<evidence type="ECO:0000313" key="3">
    <source>
        <dbReference type="Proteomes" id="UP000708208"/>
    </source>
</evidence>
<dbReference type="Pfam" id="PF21365">
    <property type="entry name" value="Glyco_hydro_31_3rd"/>
    <property type="match status" value="1"/>
</dbReference>
<dbReference type="Proteomes" id="UP000708208">
    <property type="component" value="Unassembled WGS sequence"/>
</dbReference>
<dbReference type="EMBL" id="CAJVCH010540937">
    <property type="protein sequence ID" value="CAG7826736.1"/>
    <property type="molecule type" value="Genomic_DNA"/>
</dbReference>
<accession>A0A8J2PT25</accession>
<comment type="caution">
    <text evidence="2">The sequence shown here is derived from an EMBL/GenBank/DDBJ whole genome shotgun (WGS) entry which is preliminary data.</text>
</comment>
<name>A0A8J2PT25_9HEXA</name>
<gene>
    <name evidence="2" type="ORF">AFUS01_LOCUS36776</name>
</gene>
<proteinExistence type="predicted"/>
<protein>
    <recommendedName>
        <fullName evidence="1">Glycosyl hydrolase family 31 C-terminal domain-containing protein</fullName>
    </recommendedName>
</protein>
<evidence type="ECO:0000313" key="2">
    <source>
        <dbReference type="EMBL" id="CAG7826736.1"/>
    </source>
</evidence>
<dbReference type="OrthoDB" id="10070917at2759"/>